<evidence type="ECO:0008006" key="3">
    <source>
        <dbReference type="Google" id="ProtNLM"/>
    </source>
</evidence>
<evidence type="ECO:0000313" key="1">
    <source>
        <dbReference type="EMBL" id="SPF42411.1"/>
    </source>
</evidence>
<name>A0A2U3KRZ8_9BACT</name>
<sequence>MRPTMATYFTYSEIMGVPRTTIEEFRSELGKFSRGPVIYACSVINNVLKDWQGHWNHRAHDELVKNSFPPEIANILVAAVNDARRPRGLYHRQQLLFVSKEAISVCPESGGKDPIALPYWGGLGMVLLMANDLLPKRLTNPAPTAQQMVSVLSEFIPIAEASGFYRPINKIVRSHLMLSRFFPGGSEGIRAIFHNALDIPLEEYLALCFATLVRYYDLNLEKYKTSPGDFLLTRSWYRTISLPQETVDLFLKDISASADELQAFLRSRNSGANDFTCFKDKPIFRDGETFFVVDPAFLTEKGETGTFWRISNALPREERLLFHGAWGTAFERYINWILSESVDGLRNRVYTSPKLSDTGEEVCDAIIVCDDSAIFLESKGATFTAEAKYGHDPAALAKEIEEKLIRTPEQKKGVCQLAARIELVFNRKSRRRIDGPDLARISKVFPLLVTRDDIGAALVMNAYLASKFRESLNRKAVSVTVTPLFSLSAQDIEMICGYLRDASFAALLEERYRNDKGLLSTFWAVDNGIVEGIGGRGCAAFEKAFSDYTRMVEQTLSVLGDT</sequence>
<dbReference type="EMBL" id="OMOD01000140">
    <property type="protein sequence ID" value="SPF42411.1"/>
    <property type="molecule type" value="Genomic_DNA"/>
</dbReference>
<gene>
    <name evidence="1" type="ORF">SBA1_460008</name>
</gene>
<protein>
    <recommendedName>
        <fullName evidence="3">NERD domain-containing protein</fullName>
    </recommendedName>
</protein>
<dbReference type="AlphaFoldDB" id="A0A2U3KRZ8"/>
<evidence type="ECO:0000313" key="2">
    <source>
        <dbReference type="Proteomes" id="UP000238701"/>
    </source>
</evidence>
<accession>A0A2U3KRZ8</accession>
<dbReference type="Proteomes" id="UP000238701">
    <property type="component" value="Unassembled WGS sequence"/>
</dbReference>
<proteinExistence type="predicted"/>
<reference evidence="2" key="1">
    <citation type="submission" date="2018-02" db="EMBL/GenBank/DDBJ databases">
        <authorList>
            <person name="Hausmann B."/>
        </authorList>
    </citation>
    <scope>NUCLEOTIDE SEQUENCE [LARGE SCALE GENOMIC DNA]</scope>
    <source>
        <strain evidence="2">Peat soil MAG SbA1</strain>
    </source>
</reference>
<organism evidence="1 2">
    <name type="scientific">Candidatus Sulfotelmatobacter kueseliae</name>
    <dbReference type="NCBI Taxonomy" id="2042962"/>
    <lineage>
        <taxon>Bacteria</taxon>
        <taxon>Pseudomonadati</taxon>
        <taxon>Acidobacteriota</taxon>
        <taxon>Terriglobia</taxon>
        <taxon>Terriglobales</taxon>
        <taxon>Candidatus Korobacteraceae</taxon>
        <taxon>Candidatus Sulfotelmatobacter</taxon>
    </lineage>
</organism>